<evidence type="ECO:0000313" key="2">
    <source>
        <dbReference type="Proteomes" id="UP000823046"/>
    </source>
</evidence>
<gene>
    <name evidence="1" type="ORF">IE077_001134</name>
</gene>
<reference evidence="1 2" key="1">
    <citation type="journal article" date="2020" name="bioRxiv">
        <title>Metabolic contributions of an alphaproteobacterial endosymbiont in the apicomplexan Cardiosporidium cionae.</title>
        <authorList>
            <person name="Hunter E.S."/>
            <person name="Paight C.J."/>
            <person name="Lane C.E."/>
        </authorList>
    </citation>
    <scope>NUCLEOTIDE SEQUENCE [LARGE SCALE GENOMIC DNA]</scope>
    <source>
        <strain evidence="1">ESH_2018</strain>
    </source>
</reference>
<evidence type="ECO:0000313" key="1">
    <source>
        <dbReference type="EMBL" id="KAF8822066.1"/>
    </source>
</evidence>
<organism evidence="1 2">
    <name type="scientific">Cardiosporidium cionae</name>
    <dbReference type="NCBI Taxonomy" id="476202"/>
    <lineage>
        <taxon>Eukaryota</taxon>
        <taxon>Sar</taxon>
        <taxon>Alveolata</taxon>
        <taxon>Apicomplexa</taxon>
        <taxon>Aconoidasida</taxon>
        <taxon>Nephromycida</taxon>
        <taxon>Cardiosporidium</taxon>
    </lineage>
</organism>
<keyword evidence="2" id="KW-1185">Reference proteome</keyword>
<comment type="caution">
    <text evidence="1">The sequence shown here is derived from an EMBL/GenBank/DDBJ whole genome shotgun (WGS) entry which is preliminary data.</text>
</comment>
<dbReference type="Proteomes" id="UP000823046">
    <property type="component" value="Unassembled WGS sequence"/>
</dbReference>
<accession>A0ABQ7JDF8</accession>
<sequence length="182" mass="21198">MLRLSIQQIWQERPEISMLSVATLNLCHLGPFDSDEEWNWAIEELETLVNNIKFRISRKVTTLRSRREDYTFLRKQEEHLKESVLQTKKAIEGAKQQLMMSKQNRKNREEYEKMSKEISKRASLSEINIAKDLEYQQKALAEEKANTLQAGIEFRLRQAAIVLQAAEDLKKAIVEPIPGIEG</sequence>
<dbReference type="EMBL" id="JADAQX010000091">
    <property type="protein sequence ID" value="KAF8822066.1"/>
    <property type="molecule type" value="Genomic_DNA"/>
</dbReference>
<evidence type="ECO:0008006" key="3">
    <source>
        <dbReference type="Google" id="ProtNLM"/>
    </source>
</evidence>
<name>A0ABQ7JDF8_9APIC</name>
<protein>
    <recommendedName>
        <fullName evidence="3">Centromere protein H</fullName>
    </recommendedName>
</protein>
<proteinExistence type="predicted"/>